<gene>
    <name evidence="3" type="primary">tagR</name>
    <name evidence="3" type="ORF">PflQ2_0156</name>
</gene>
<dbReference type="HOGENOM" id="CLU_023180_0_0_6"/>
<dbReference type="EMBL" id="AGBM01000002">
    <property type="protein sequence ID" value="EJK98782.1"/>
    <property type="molecule type" value="Genomic_DNA"/>
</dbReference>
<dbReference type="Proteomes" id="UP000007289">
    <property type="component" value="Chromosome"/>
</dbReference>
<dbReference type="eggNOG" id="COG1262">
    <property type="taxonomic scope" value="Bacteria"/>
</dbReference>
<dbReference type="GO" id="GO:0120147">
    <property type="term" value="F:formylglycine-generating oxidase activity"/>
    <property type="evidence" value="ECO:0007669"/>
    <property type="project" value="TreeGrafter"/>
</dbReference>
<dbReference type="InterPro" id="IPR016187">
    <property type="entry name" value="CTDL_fold"/>
</dbReference>
<keyword evidence="1" id="KW-0732">Signal</keyword>
<dbReference type="InterPro" id="IPR042095">
    <property type="entry name" value="SUMF_sf"/>
</dbReference>
<comment type="caution">
    <text evidence="3">The sequence shown here is derived from an EMBL/GenBank/DDBJ whole genome shotgun (WGS) entry which is preliminary data.</text>
</comment>
<dbReference type="SUPFAM" id="SSF56436">
    <property type="entry name" value="C-type lectin-like"/>
    <property type="match status" value="1"/>
</dbReference>
<dbReference type="RefSeq" id="WP_003177242.1">
    <property type="nucleotide sequence ID" value="NZ_CM001558.1"/>
</dbReference>
<dbReference type="InterPro" id="IPR005532">
    <property type="entry name" value="SUMF_dom"/>
</dbReference>
<protein>
    <submittedName>
        <fullName evidence="3">Type VI secretion posttranslational regulatory protein TagR</fullName>
    </submittedName>
</protein>
<dbReference type="PANTHER" id="PTHR23150">
    <property type="entry name" value="SULFATASE MODIFYING FACTOR 1, 2"/>
    <property type="match status" value="1"/>
</dbReference>
<feature type="chain" id="PRO_5003747413" evidence="1">
    <location>
        <begin position="20"/>
        <end position="575"/>
    </location>
</feature>
<dbReference type="AlphaFoldDB" id="J2EQR7"/>
<evidence type="ECO:0000259" key="2">
    <source>
        <dbReference type="Pfam" id="PF03781"/>
    </source>
</evidence>
<feature type="domain" description="Sulfatase-modifying factor enzyme-like" evidence="2">
    <location>
        <begin position="125"/>
        <end position="362"/>
    </location>
</feature>
<dbReference type="PATRIC" id="fig|1038922.3.peg.5366"/>
<dbReference type="Pfam" id="PF03781">
    <property type="entry name" value="FGE-sulfatase"/>
    <property type="match status" value="1"/>
</dbReference>
<reference evidence="3" key="1">
    <citation type="journal article" date="2012" name="PLoS Genet.">
        <title>Comparative Genomics of Plant-Associated Pseudomonas spp.: Insights into Diversity and Inheritance of Traits Involved in Multitrophic Interactions.</title>
        <authorList>
            <person name="Loper J.E."/>
            <person name="Hassan K.A."/>
            <person name="Mavrodi D.V."/>
            <person name="Davis E.W.II."/>
            <person name="Lim C.K."/>
            <person name="Shaffer B.T."/>
            <person name="Elbourne L.D."/>
            <person name="Stockwell V.O."/>
            <person name="Hartney S.L."/>
            <person name="Breakwell K."/>
            <person name="Henkels M.D."/>
            <person name="Tetu S.G."/>
            <person name="Rangel L.I."/>
            <person name="Kidarsa T.A."/>
            <person name="Wilson N.L."/>
            <person name="van de Mortel J.E."/>
            <person name="Song C."/>
            <person name="Blumhagen R."/>
            <person name="Radune D."/>
            <person name="Hostetler J.B."/>
            <person name="Brinkac L.M."/>
            <person name="Durkin A.S."/>
            <person name="Kluepfel D.A."/>
            <person name="Wechter W.P."/>
            <person name="Anderson A.J."/>
            <person name="Kim Y.C."/>
            <person name="Pierson L.S.III."/>
            <person name="Pierson E.A."/>
            <person name="Lindow S.E."/>
            <person name="Kobayashi D.Y."/>
            <person name="Raaijmakers J.M."/>
            <person name="Weller D.M."/>
            <person name="Thomashow L.S."/>
            <person name="Allen A.E."/>
            <person name="Paulsen I.T."/>
        </authorList>
    </citation>
    <scope>NUCLEOTIDE SEQUENCE [LARGE SCALE GENOMIC DNA]</scope>
    <source>
        <strain evidence="3">Q2-87</strain>
    </source>
</reference>
<organism evidence="3">
    <name type="scientific">Pseudomonas fluorescens (strain Q2-87)</name>
    <dbReference type="NCBI Taxonomy" id="1038922"/>
    <lineage>
        <taxon>Bacteria</taxon>
        <taxon>Pseudomonadati</taxon>
        <taxon>Pseudomonadota</taxon>
        <taxon>Gammaproteobacteria</taxon>
        <taxon>Pseudomonadales</taxon>
        <taxon>Pseudomonadaceae</taxon>
        <taxon>Pseudomonas</taxon>
    </lineage>
</organism>
<proteinExistence type="predicted"/>
<accession>J2EQR7</accession>
<evidence type="ECO:0000313" key="3">
    <source>
        <dbReference type="EMBL" id="EJK98782.1"/>
    </source>
</evidence>
<name>J2EQR7_PSEFQ</name>
<dbReference type="InterPro" id="IPR051043">
    <property type="entry name" value="Sulfatase_Mod_Factor_Kinase"/>
</dbReference>
<sequence>MYKLLGAAVALSLASLAWADEGSDKLDNPKPLPDDVSLPLPCEGQMVFRYVYILAQGTLDDREISLGYPFSEGEAGYQQSFISGYRRDFINGQFTLKDLPTDWNKTITPLMPKTDAKTPLKPMLYFIGKYEVTARQYAQVMAQAQSLASGEPAPACEALQADLPQGVAGRLPKVKLSKFEAERFSAVYSAWLMKYHKDLLPVSGRGTSAEDGGLGFVRLPTEVEWEFAARGGQAVSRQDLEGRLFPRRLEGSESDGPLADWAVFNQVAGGTGQAARLMPIGTKLPNPIGLFDVVGNAAEMVQESFQLVHAGRRQGAYGGFVVKGGNYLEGEGTLFTGMRREYPLFTADGTEQSNETTGFRVAVGALSAPRSRYKELFAQWQKEGRLASLTDAIDDADDPTKRLDSIIAASVDPRLQAELGLVNEELKRNVSLIAQQREEAAGNLIQSSALVAETVNNYNIRLTNLQNSRQVALDAKDEASAQLFATAIDNGRSALDGAVAIYIDNLATGTRYTDAVIQAQFQRIKEELERKPVLGKSLVARATLFVRHVGDYRQQKRADPAAILKELLASSAQRS</sequence>
<evidence type="ECO:0000256" key="1">
    <source>
        <dbReference type="SAM" id="SignalP"/>
    </source>
</evidence>
<feature type="signal peptide" evidence="1">
    <location>
        <begin position="1"/>
        <end position="19"/>
    </location>
</feature>
<dbReference type="Gene3D" id="3.90.1580.10">
    <property type="entry name" value="paralog of FGE (formylglycine-generating enzyme)"/>
    <property type="match status" value="1"/>
</dbReference>
<dbReference type="PANTHER" id="PTHR23150:SF19">
    <property type="entry name" value="FORMYLGLYCINE-GENERATING ENZYME"/>
    <property type="match status" value="1"/>
</dbReference>